<dbReference type="InterPro" id="IPR033875">
    <property type="entry name" value="FlhG"/>
</dbReference>
<dbReference type="PANTHER" id="PTHR43384:SF4">
    <property type="entry name" value="CELLULOSE BIOSYNTHESIS PROTEIN BCSQ-RELATED"/>
    <property type="match status" value="1"/>
</dbReference>
<evidence type="ECO:0000313" key="4">
    <source>
        <dbReference type="Proteomes" id="UP001595733"/>
    </source>
</evidence>
<dbReference type="InterPro" id="IPR025501">
    <property type="entry name" value="MinD_FleN"/>
</dbReference>
<dbReference type="Pfam" id="PF10609">
    <property type="entry name" value="ParA"/>
    <property type="match status" value="1"/>
</dbReference>
<accession>A0ABV8UXK4</accession>
<dbReference type="EMBL" id="JBHSEF010000022">
    <property type="protein sequence ID" value="MFC4355249.1"/>
    <property type="molecule type" value="Genomic_DNA"/>
</dbReference>
<keyword evidence="1" id="KW-0547">Nucleotide-binding</keyword>
<dbReference type="PANTHER" id="PTHR43384">
    <property type="entry name" value="SEPTUM SITE-DETERMINING PROTEIN MIND HOMOLOG, CHLOROPLASTIC-RELATED"/>
    <property type="match status" value="1"/>
</dbReference>
<organism evidence="3 4">
    <name type="scientific">Chryseomicrobium palamuruense</name>
    <dbReference type="NCBI Taxonomy" id="682973"/>
    <lineage>
        <taxon>Bacteria</taxon>
        <taxon>Bacillati</taxon>
        <taxon>Bacillota</taxon>
        <taxon>Bacilli</taxon>
        <taxon>Bacillales</taxon>
        <taxon>Caryophanaceae</taxon>
        <taxon>Chryseomicrobium</taxon>
    </lineage>
</organism>
<evidence type="ECO:0000313" key="3">
    <source>
        <dbReference type="EMBL" id="MFC4355249.1"/>
    </source>
</evidence>
<sequence length="281" mass="30752">MDQAAALRDLMKQATSPKPRILAVTSGKGGVGKSTLTINMALALAKTGKRVVILDLDVGFGNIETLVGANATYSFADVKSGDVLMKDALVEGPLGVRFLSGGSGFLEMVRWSEEEIARVHEQFQEMEQHFDVVLLDTGAGMTDIQMSFLVAADEGILVTTPEPTALTDAYSVLKMIHHHRPDFAFHLVVNQCVSLMEGRQTATQFQKVCKEFLQRELQFAGLILKDDEVNRAVKRQYPLLLHAPKSQAAKSIEKVVYDLVGMPPRPTAGLSGFLRKLVAIR</sequence>
<comment type="caution">
    <text evidence="3">The sequence shown here is derived from an EMBL/GenBank/DDBJ whole genome shotgun (WGS) entry which is preliminary data.</text>
</comment>
<dbReference type="RefSeq" id="WP_378141657.1">
    <property type="nucleotide sequence ID" value="NZ_JBHSEF010000022.1"/>
</dbReference>
<dbReference type="PIRSF" id="PIRSF003092">
    <property type="entry name" value="MinD"/>
    <property type="match status" value="1"/>
</dbReference>
<protein>
    <submittedName>
        <fullName evidence="3">MinD/ParA family protein</fullName>
    </submittedName>
</protein>
<reference evidence="4" key="1">
    <citation type="journal article" date="2019" name="Int. J. Syst. Evol. Microbiol.">
        <title>The Global Catalogue of Microorganisms (GCM) 10K type strain sequencing project: providing services to taxonomists for standard genome sequencing and annotation.</title>
        <authorList>
            <consortium name="The Broad Institute Genomics Platform"/>
            <consortium name="The Broad Institute Genome Sequencing Center for Infectious Disease"/>
            <person name="Wu L."/>
            <person name="Ma J."/>
        </authorList>
    </citation>
    <scope>NUCLEOTIDE SEQUENCE [LARGE SCALE GENOMIC DNA]</scope>
    <source>
        <strain evidence="4">CCUG 50353</strain>
    </source>
</reference>
<dbReference type="Gene3D" id="3.40.50.300">
    <property type="entry name" value="P-loop containing nucleotide triphosphate hydrolases"/>
    <property type="match status" value="1"/>
</dbReference>
<proteinExistence type="predicted"/>
<name>A0ABV8UXK4_9BACL</name>
<dbReference type="SUPFAM" id="SSF52540">
    <property type="entry name" value="P-loop containing nucleoside triphosphate hydrolases"/>
    <property type="match status" value="1"/>
</dbReference>
<keyword evidence="2" id="KW-0067">ATP-binding</keyword>
<evidence type="ECO:0000256" key="1">
    <source>
        <dbReference type="ARBA" id="ARBA00022741"/>
    </source>
</evidence>
<dbReference type="CDD" id="cd02038">
    <property type="entry name" value="FlhG-like"/>
    <property type="match status" value="1"/>
</dbReference>
<dbReference type="InterPro" id="IPR027417">
    <property type="entry name" value="P-loop_NTPase"/>
</dbReference>
<dbReference type="InterPro" id="IPR033756">
    <property type="entry name" value="YlxH/NBP35"/>
</dbReference>
<evidence type="ECO:0000256" key="2">
    <source>
        <dbReference type="ARBA" id="ARBA00022840"/>
    </source>
</evidence>
<keyword evidence="4" id="KW-1185">Reference proteome</keyword>
<gene>
    <name evidence="3" type="ORF">ACFO0S_09345</name>
</gene>
<dbReference type="InterPro" id="IPR050625">
    <property type="entry name" value="ParA/MinD_ATPase"/>
</dbReference>
<dbReference type="Proteomes" id="UP001595733">
    <property type="component" value="Unassembled WGS sequence"/>
</dbReference>